<reference evidence="1" key="1">
    <citation type="journal article" date="2011" name="PLoS Biol.">
        <title>Gene gain and loss during evolution of obligate parasitism in the white rust pathogen of Arabidopsis thaliana.</title>
        <authorList>
            <person name="Kemen E."/>
            <person name="Gardiner A."/>
            <person name="Schultz-Larsen T."/>
            <person name="Kemen A.C."/>
            <person name="Balmuth A.L."/>
            <person name="Robert-Seilaniantz A."/>
            <person name="Bailey K."/>
            <person name="Holub E."/>
            <person name="Studholme D.J."/>
            <person name="Maclean D."/>
            <person name="Jones J.D."/>
        </authorList>
    </citation>
    <scope>NUCLEOTIDE SEQUENCE</scope>
</reference>
<name>F0W3P0_9STRA</name>
<dbReference type="EMBL" id="FR824058">
    <property type="protein sequence ID" value="CCA15683.1"/>
    <property type="molecule type" value="Genomic_DNA"/>
</dbReference>
<dbReference type="PANTHER" id="PTHR40866">
    <property type="entry name" value="BED-TYPE DOMAIN-CONTAINING PROTEIN"/>
    <property type="match status" value="1"/>
</dbReference>
<protein>
    <submittedName>
        <fullName evidence="1">AlNc14C13G1600 protein</fullName>
    </submittedName>
</protein>
<sequence>MGFSLLSQLHTHSFLDAQRNKANVKQVCALFYSNAGDCKFTCNKCGCSRAQATASGYFNLLSHLNAKHPGFMAEYEKFTRSTDVDLSACGYIDERTNEIYRWMQRIVERNHPLNEVDNPLTRSISRLKPISARTLQLYMQHVATSVGAAVATELGDTFGVMFDGWTNGPHHYVGFYGVCAVDGQLRQPLLALSPMESGQSADAHIELLRKVLPIREDQ</sequence>
<organism evidence="1">
    <name type="scientific">Albugo laibachii Nc14</name>
    <dbReference type="NCBI Taxonomy" id="890382"/>
    <lineage>
        <taxon>Eukaryota</taxon>
        <taxon>Sar</taxon>
        <taxon>Stramenopiles</taxon>
        <taxon>Oomycota</taxon>
        <taxon>Peronosporomycetes</taxon>
        <taxon>Albuginales</taxon>
        <taxon>Albuginaceae</taxon>
        <taxon>Albugo</taxon>
    </lineage>
</organism>
<dbReference type="PANTHER" id="PTHR40866:SF1">
    <property type="entry name" value="BED-TYPE DOMAIN-CONTAINING PROTEIN"/>
    <property type="match status" value="1"/>
</dbReference>
<reference evidence="1" key="2">
    <citation type="submission" date="2011-02" db="EMBL/GenBank/DDBJ databases">
        <authorList>
            <person name="MacLean D."/>
        </authorList>
    </citation>
    <scope>NUCLEOTIDE SEQUENCE</scope>
</reference>
<proteinExistence type="predicted"/>
<dbReference type="HOGENOM" id="CLU_037484_4_1_1"/>
<gene>
    <name evidence="1" type="primary">AlNc14C13G1600</name>
    <name evidence="1" type="ORF">ALNC14_018260</name>
</gene>
<dbReference type="AlphaFoldDB" id="F0W3P0"/>
<accession>F0W3P0</accession>
<evidence type="ECO:0000313" key="1">
    <source>
        <dbReference type="EMBL" id="CCA15683.1"/>
    </source>
</evidence>